<feature type="domain" description="UvrD-like helicase C-terminal" evidence="13">
    <location>
        <begin position="555"/>
        <end position="866"/>
    </location>
</feature>
<evidence type="ECO:0000256" key="6">
    <source>
        <dbReference type="ARBA" id="ARBA00023235"/>
    </source>
</evidence>
<evidence type="ECO:0000256" key="9">
    <source>
        <dbReference type="ARBA" id="ARBA00048988"/>
    </source>
</evidence>
<keyword evidence="2 10" id="KW-0547">Nucleotide-binding</keyword>
<feature type="domain" description="UvrD-like helicase ATP-binding" evidence="12">
    <location>
        <begin position="258"/>
        <end position="554"/>
    </location>
</feature>
<evidence type="ECO:0000256" key="3">
    <source>
        <dbReference type="ARBA" id="ARBA00022801"/>
    </source>
</evidence>
<dbReference type="Gene3D" id="3.40.50.300">
    <property type="entry name" value="P-loop containing nucleotide triphosphate hydrolases"/>
    <property type="match status" value="2"/>
</dbReference>
<evidence type="ECO:0000256" key="1">
    <source>
        <dbReference type="ARBA" id="ARBA00009922"/>
    </source>
</evidence>
<evidence type="ECO:0000313" key="14">
    <source>
        <dbReference type="EMBL" id="PON83450.1"/>
    </source>
</evidence>
<dbReference type="Pfam" id="PF00580">
    <property type="entry name" value="UvrD-helicase"/>
    <property type="match status" value="1"/>
</dbReference>
<evidence type="ECO:0000256" key="10">
    <source>
        <dbReference type="PROSITE-ProRule" id="PRU00560"/>
    </source>
</evidence>
<comment type="caution">
    <text evidence="14">The sequence shown here is derived from an EMBL/GenBank/DDBJ whole genome shotgun (WGS) entry which is preliminary data.</text>
</comment>
<dbReference type="Pfam" id="PF13361">
    <property type="entry name" value="UvrD_C"/>
    <property type="match status" value="1"/>
</dbReference>
<dbReference type="PANTHER" id="PTHR11070">
    <property type="entry name" value="UVRD / RECB / PCRA DNA HELICASE FAMILY MEMBER"/>
    <property type="match status" value="1"/>
</dbReference>
<comment type="catalytic activity">
    <reaction evidence="9">
        <text>ATP + H2O = ADP + phosphate + H(+)</text>
        <dbReference type="Rhea" id="RHEA:13065"/>
        <dbReference type="ChEBI" id="CHEBI:15377"/>
        <dbReference type="ChEBI" id="CHEBI:15378"/>
        <dbReference type="ChEBI" id="CHEBI:30616"/>
        <dbReference type="ChEBI" id="CHEBI:43474"/>
        <dbReference type="ChEBI" id="CHEBI:456216"/>
        <dbReference type="EC" id="5.6.2.4"/>
    </reaction>
</comment>
<sequence>MGGSGQASAGITPEQRARISQNFRAAKALLARNRKRPRYDAAFSLPDKVLDENGGMETPIRVTTGGFKRAPLAEIPVNTPSPCTGYKSPSTGDERHSGGGGGGSSYGGLSVNRTEGASLDNGCVLDSFKTPLKQPECSRLSASLSVPGVIGDDDDFDESILEEIDALCEKKSMEKSERPAQSCNSIIRIEHTNGNGDGNGSGGDPCTSSETLLGDGEIENKGIFALGNDGECREDGLSNTQSIQIGSMPNEFSKYMLSLNDKQREAACCEISKPLMIVAGPGSGKTSTMVGRILMLLHEGISPSNILAMTFTTAAASEMRERIGKVAGKAIAKELTISTFHSFSLQLCRSHAEKIERTSEFLIYGHGQQRRAVIEAVRLLKNGKRNKKLDSGIVGDEANGITSPEFFKDVSKKWQKFVTRAKASGNTPAECCKMGDEMGATILGNYNDILKSCNALDYHDLISCSVKLLTEYPEVFKECQDSWKAIVIDEFQDTSATQYSLLKILASHNHITIVGDDDQSIFSFNGADISGFDSFRKDFPNYKEIRLNKNYRSTRYIVEAASSVIKNNMKRCQLKNVDTDNSSGSKIIIKECHSEDAQCAFIIDKIFEFVAIDSAAKCSYGNIAILYRRQVSGKVFQAAFRERKIPFNIHGVAFYRKKVVRVIIAMLRTTLPGCDDGSYRRVFKALLPFEKEEKKRVIEHIDKISTVRKCSFVSAACDIFSAKISGTFKRSQLTQGRKVLFTLEMISKLVHREQSISAVITSVANMVPQRYHLEQRAVNDVDAGKYLNEDNDIRSVLQYLLDDVSEFLSTRPVPEGEKEVEEEKGCLYVLKAFVDHISERETENFRSRREDNKNSVTLTTIHQSKGLEWDIVFIVKANESEIPLLNEFNGVAKENGTSVEEERRLFYVAMTRARRKLFVLFVSIDSSFQLLRPSRFLKEIPEHLREIQGELSAQLQEKHNDCLKGTSQIMVDLPRAMQSSETDTVPNDLVQNKVVDLPNEGQFELESMEASNGNIFLKRFNVEERSIVSHIFHQWAKKQAFQDPKRLLDKVGFVIDERLRVKNNKHKDVLRSLKLLLKCDEAFQFAEYVLRWEKIPAERRAHLMREKQEHFQKLKIENSMGSSAPTVKQISYLQSLGCTVAPTSRLHASHLIEQYKSL</sequence>
<keyword evidence="3 10" id="KW-0378">Hydrolase</keyword>
<name>A0A2P5ED70_TREOI</name>
<dbReference type="EC" id="5.6.2.4" evidence="8"/>
<feature type="compositionally biased region" description="Polar residues" evidence="11">
    <location>
        <begin position="78"/>
        <end position="91"/>
    </location>
</feature>
<organism evidence="14 15">
    <name type="scientific">Trema orientale</name>
    <name type="common">Charcoal tree</name>
    <name type="synonym">Celtis orientalis</name>
    <dbReference type="NCBI Taxonomy" id="63057"/>
    <lineage>
        <taxon>Eukaryota</taxon>
        <taxon>Viridiplantae</taxon>
        <taxon>Streptophyta</taxon>
        <taxon>Embryophyta</taxon>
        <taxon>Tracheophyta</taxon>
        <taxon>Spermatophyta</taxon>
        <taxon>Magnoliopsida</taxon>
        <taxon>eudicotyledons</taxon>
        <taxon>Gunneridae</taxon>
        <taxon>Pentapetalae</taxon>
        <taxon>rosids</taxon>
        <taxon>fabids</taxon>
        <taxon>Rosales</taxon>
        <taxon>Cannabaceae</taxon>
        <taxon>Trema</taxon>
    </lineage>
</organism>
<keyword evidence="15" id="KW-1185">Reference proteome</keyword>
<dbReference type="EMBL" id="JXTC01000178">
    <property type="protein sequence ID" value="PON83450.1"/>
    <property type="molecule type" value="Genomic_DNA"/>
</dbReference>
<dbReference type="Gene3D" id="1.10.10.160">
    <property type="match status" value="1"/>
</dbReference>
<dbReference type="GO" id="GO:0005524">
    <property type="term" value="F:ATP binding"/>
    <property type="evidence" value="ECO:0007669"/>
    <property type="project" value="UniProtKB-UniRule"/>
</dbReference>
<accession>A0A2P5ED70</accession>
<dbReference type="InterPro" id="IPR027417">
    <property type="entry name" value="P-loop_NTPase"/>
</dbReference>
<gene>
    <name evidence="14" type="ORF">TorRG33x02_207220</name>
</gene>
<dbReference type="PROSITE" id="PS51198">
    <property type="entry name" value="UVRD_HELICASE_ATP_BIND"/>
    <property type="match status" value="1"/>
</dbReference>
<evidence type="ECO:0000256" key="11">
    <source>
        <dbReference type="SAM" id="MobiDB-lite"/>
    </source>
</evidence>
<comment type="catalytic activity">
    <reaction evidence="7">
        <text>Couples ATP hydrolysis with the unwinding of duplex DNA by translocating in the 3'-5' direction.</text>
        <dbReference type="EC" id="5.6.2.4"/>
    </reaction>
</comment>
<dbReference type="InterPro" id="IPR013986">
    <property type="entry name" value="DExx_box_DNA_helicase_dom_sf"/>
</dbReference>
<dbReference type="GO" id="GO:0000725">
    <property type="term" value="P:recombinational repair"/>
    <property type="evidence" value="ECO:0007669"/>
    <property type="project" value="TreeGrafter"/>
</dbReference>
<evidence type="ECO:0000313" key="15">
    <source>
        <dbReference type="Proteomes" id="UP000237000"/>
    </source>
</evidence>
<dbReference type="PANTHER" id="PTHR11070:SF61">
    <property type="entry name" value="DNA 3'-5' HELICASE"/>
    <property type="match status" value="1"/>
</dbReference>
<dbReference type="InParanoid" id="A0A2P5ED70"/>
<feature type="region of interest" description="Disordered" evidence="11">
    <location>
        <begin position="190"/>
        <end position="211"/>
    </location>
</feature>
<evidence type="ECO:0000256" key="2">
    <source>
        <dbReference type="ARBA" id="ARBA00022741"/>
    </source>
</evidence>
<feature type="binding site" evidence="10">
    <location>
        <begin position="279"/>
        <end position="286"/>
    </location>
    <ligand>
        <name>ATP</name>
        <dbReference type="ChEBI" id="CHEBI:30616"/>
    </ligand>
</feature>
<dbReference type="Proteomes" id="UP000237000">
    <property type="component" value="Unassembled WGS sequence"/>
</dbReference>
<evidence type="ECO:0000256" key="5">
    <source>
        <dbReference type="ARBA" id="ARBA00022840"/>
    </source>
</evidence>
<evidence type="ECO:0000256" key="8">
    <source>
        <dbReference type="ARBA" id="ARBA00034808"/>
    </source>
</evidence>
<dbReference type="SUPFAM" id="SSF52540">
    <property type="entry name" value="P-loop containing nucleoside triphosphate hydrolases"/>
    <property type="match status" value="1"/>
</dbReference>
<dbReference type="GO" id="GO:0005634">
    <property type="term" value="C:nucleus"/>
    <property type="evidence" value="ECO:0007669"/>
    <property type="project" value="TreeGrafter"/>
</dbReference>
<dbReference type="InterPro" id="IPR014017">
    <property type="entry name" value="DNA_helicase_UvrD-like_C"/>
</dbReference>
<keyword evidence="5 10" id="KW-0067">ATP-binding</keyword>
<dbReference type="Gene3D" id="1.10.486.10">
    <property type="entry name" value="PCRA, domain 4"/>
    <property type="match status" value="1"/>
</dbReference>
<evidence type="ECO:0000256" key="4">
    <source>
        <dbReference type="ARBA" id="ARBA00022806"/>
    </source>
</evidence>
<dbReference type="OrthoDB" id="1470711at2759"/>
<keyword evidence="6" id="KW-0413">Isomerase</keyword>
<feature type="region of interest" description="Disordered" evidence="11">
    <location>
        <begin position="73"/>
        <end position="108"/>
    </location>
</feature>
<evidence type="ECO:0000259" key="13">
    <source>
        <dbReference type="PROSITE" id="PS51217"/>
    </source>
</evidence>
<dbReference type="InterPro" id="IPR014016">
    <property type="entry name" value="UvrD-like_ATP-bd"/>
</dbReference>
<reference evidence="15" key="1">
    <citation type="submission" date="2016-06" db="EMBL/GenBank/DDBJ databases">
        <title>Parallel loss of symbiosis genes in relatives of nitrogen-fixing non-legume Parasponia.</title>
        <authorList>
            <person name="Van Velzen R."/>
            <person name="Holmer R."/>
            <person name="Bu F."/>
            <person name="Rutten L."/>
            <person name="Van Zeijl A."/>
            <person name="Liu W."/>
            <person name="Santuari L."/>
            <person name="Cao Q."/>
            <person name="Sharma T."/>
            <person name="Shen D."/>
            <person name="Roswanjaya Y."/>
            <person name="Wardhani T."/>
            <person name="Kalhor M.S."/>
            <person name="Jansen J."/>
            <person name="Van den Hoogen J."/>
            <person name="Gungor B."/>
            <person name="Hartog M."/>
            <person name="Hontelez J."/>
            <person name="Verver J."/>
            <person name="Yang W.-C."/>
            <person name="Schijlen E."/>
            <person name="Repin R."/>
            <person name="Schilthuizen M."/>
            <person name="Schranz E."/>
            <person name="Heidstra R."/>
            <person name="Miyata K."/>
            <person name="Fedorova E."/>
            <person name="Kohlen W."/>
            <person name="Bisseling T."/>
            <person name="Smit S."/>
            <person name="Geurts R."/>
        </authorList>
    </citation>
    <scope>NUCLEOTIDE SEQUENCE [LARGE SCALE GENOMIC DNA]</scope>
    <source>
        <strain evidence="15">cv. RG33-2</strain>
    </source>
</reference>
<proteinExistence type="inferred from homology"/>
<dbReference type="GO" id="GO:0043138">
    <property type="term" value="F:3'-5' DNA helicase activity"/>
    <property type="evidence" value="ECO:0007669"/>
    <property type="project" value="UniProtKB-EC"/>
</dbReference>
<dbReference type="PROSITE" id="PS51217">
    <property type="entry name" value="UVRD_HELICASE_CTER"/>
    <property type="match status" value="1"/>
</dbReference>
<dbReference type="FunCoup" id="A0A2P5ED70">
    <property type="interactions" value="532"/>
</dbReference>
<dbReference type="InterPro" id="IPR000212">
    <property type="entry name" value="DNA_helicase_UvrD/REP"/>
</dbReference>
<dbReference type="GO" id="GO:0003677">
    <property type="term" value="F:DNA binding"/>
    <property type="evidence" value="ECO:0007669"/>
    <property type="project" value="InterPro"/>
</dbReference>
<comment type="similarity">
    <text evidence="1">Belongs to the helicase family. UvrD subfamily.</text>
</comment>
<protein>
    <recommendedName>
        <fullName evidence="8">DNA 3'-5' helicase</fullName>
        <ecNumber evidence="8">5.6.2.4</ecNumber>
    </recommendedName>
</protein>
<dbReference type="STRING" id="63057.A0A2P5ED70"/>
<dbReference type="CDD" id="cd17932">
    <property type="entry name" value="DEXQc_UvrD"/>
    <property type="match status" value="1"/>
</dbReference>
<dbReference type="GO" id="GO:0016787">
    <property type="term" value="F:hydrolase activity"/>
    <property type="evidence" value="ECO:0007669"/>
    <property type="project" value="UniProtKB-UniRule"/>
</dbReference>
<dbReference type="AlphaFoldDB" id="A0A2P5ED70"/>
<evidence type="ECO:0000256" key="7">
    <source>
        <dbReference type="ARBA" id="ARBA00034617"/>
    </source>
</evidence>
<dbReference type="CDD" id="cd18807">
    <property type="entry name" value="SF1_C_UvrD"/>
    <property type="match status" value="1"/>
</dbReference>
<evidence type="ECO:0000259" key="12">
    <source>
        <dbReference type="PROSITE" id="PS51198"/>
    </source>
</evidence>
<keyword evidence="4 10" id="KW-0347">Helicase</keyword>